<evidence type="ECO:0000313" key="5">
    <source>
        <dbReference type="Proteomes" id="UP001595850"/>
    </source>
</evidence>
<evidence type="ECO:0000256" key="1">
    <source>
        <dbReference type="ARBA" id="ARBA00022527"/>
    </source>
</evidence>
<dbReference type="InterPro" id="IPR050267">
    <property type="entry name" value="Anti-sigma-factor_SerPK"/>
</dbReference>
<name>A0ABV8ID00_9ACTN</name>
<dbReference type="PANTHER" id="PTHR35526:SF3">
    <property type="entry name" value="ANTI-SIGMA-F FACTOR RSBW"/>
    <property type="match status" value="1"/>
</dbReference>
<gene>
    <name evidence="4" type="ORF">ACFOWE_21625</name>
</gene>
<keyword evidence="5" id="KW-1185">Reference proteome</keyword>
<keyword evidence="1" id="KW-0808">Transferase</keyword>
<dbReference type="NCBIfam" id="NF041045">
    <property type="entry name" value="RsbA_anti_sig"/>
    <property type="match status" value="1"/>
</dbReference>
<organism evidence="4 5">
    <name type="scientific">Planomonospora corallina</name>
    <dbReference type="NCBI Taxonomy" id="1806052"/>
    <lineage>
        <taxon>Bacteria</taxon>
        <taxon>Bacillati</taxon>
        <taxon>Actinomycetota</taxon>
        <taxon>Actinomycetes</taxon>
        <taxon>Streptosporangiales</taxon>
        <taxon>Streptosporangiaceae</taxon>
        <taxon>Planomonospora</taxon>
    </lineage>
</organism>
<dbReference type="PANTHER" id="PTHR35526">
    <property type="entry name" value="ANTI-SIGMA-F FACTOR RSBW-RELATED"/>
    <property type="match status" value="1"/>
</dbReference>
<dbReference type="RefSeq" id="WP_377290603.1">
    <property type="nucleotide sequence ID" value="NZ_JBHSBM010000024.1"/>
</dbReference>
<evidence type="ECO:0000259" key="3">
    <source>
        <dbReference type="Pfam" id="PF14417"/>
    </source>
</evidence>
<feature type="domain" description="Histidine kinase/HSP90-like ATPase" evidence="2">
    <location>
        <begin position="204"/>
        <end position="312"/>
    </location>
</feature>
<evidence type="ECO:0000313" key="4">
    <source>
        <dbReference type="EMBL" id="MFC4060912.1"/>
    </source>
</evidence>
<dbReference type="InterPro" id="IPR036890">
    <property type="entry name" value="HATPase_C_sf"/>
</dbReference>
<proteinExistence type="predicted"/>
<dbReference type="InterPro" id="IPR025847">
    <property type="entry name" value="MEDS_domain"/>
</dbReference>
<dbReference type="CDD" id="cd16936">
    <property type="entry name" value="HATPase_RsbW-like"/>
    <property type="match status" value="1"/>
</dbReference>
<comment type="caution">
    <text evidence="4">The sequence shown here is derived from an EMBL/GenBank/DDBJ whole genome shotgun (WGS) entry which is preliminary data.</text>
</comment>
<feature type="domain" description="MEDS" evidence="3">
    <location>
        <begin position="13"/>
        <end position="157"/>
    </location>
</feature>
<reference evidence="5" key="1">
    <citation type="journal article" date="2019" name="Int. J. Syst. Evol. Microbiol.">
        <title>The Global Catalogue of Microorganisms (GCM) 10K type strain sequencing project: providing services to taxonomists for standard genome sequencing and annotation.</title>
        <authorList>
            <consortium name="The Broad Institute Genomics Platform"/>
            <consortium name="The Broad Institute Genome Sequencing Center for Infectious Disease"/>
            <person name="Wu L."/>
            <person name="Ma J."/>
        </authorList>
    </citation>
    <scope>NUCLEOTIDE SEQUENCE [LARGE SCALE GENOMIC DNA]</scope>
    <source>
        <strain evidence="5">TBRC 4489</strain>
    </source>
</reference>
<evidence type="ECO:0000259" key="2">
    <source>
        <dbReference type="Pfam" id="PF13581"/>
    </source>
</evidence>
<accession>A0ABV8ID00</accession>
<dbReference type="InterPro" id="IPR003594">
    <property type="entry name" value="HATPase_dom"/>
</dbReference>
<dbReference type="Gene3D" id="3.30.565.10">
    <property type="entry name" value="Histidine kinase-like ATPase, C-terminal domain"/>
    <property type="match status" value="1"/>
</dbReference>
<keyword evidence="1" id="KW-0723">Serine/threonine-protein kinase</keyword>
<dbReference type="EMBL" id="JBHSBM010000024">
    <property type="protein sequence ID" value="MFC4060912.1"/>
    <property type="molecule type" value="Genomic_DNA"/>
</dbReference>
<dbReference type="Pfam" id="PF14417">
    <property type="entry name" value="MEDS"/>
    <property type="match status" value="1"/>
</dbReference>
<dbReference type="InterPro" id="IPR047718">
    <property type="entry name" value="RsbA-like_anti_sig"/>
</dbReference>
<dbReference type="SUPFAM" id="SSF55874">
    <property type="entry name" value="ATPase domain of HSP90 chaperone/DNA topoisomerase II/histidine kinase"/>
    <property type="match status" value="1"/>
</dbReference>
<protein>
    <submittedName>
        <fullName evidence="4">Anti-sigma factor RsbA family regulatory protein</fullName>
    </submittedName>
</protein>
<dbReference type="Pfam" id="PF13581">
    <property type="entry name" value="HATPase_c_2"/>
    <property type="match status" value="1"/>
</dbReference>
<sequence>MNVTPPAPAGPFDHPALFYRDAAEYVAGTVPFVREGLASGEPVAVAVPGGNLGLIRDALGDAAGEVRMIDMSEVGRNPGRIIPAVLRAFADLHPDRRVRIIGEPIWPGRSATEYVACVQHEALINLAFAGRDVAILCPYDTRGLPADAVADARMTHPVVIDGAGRHDSADYAPEHILSECNRPLPVPADAAALSYGEGFCDDPLGRVRAFAVAHAARIGLSGDRLEDLRLIASELAANSLDYGGGSGTVRLWREEDRAVLDVSDAGHIADPLAGRRPTPIHQLGSRGLLVTQLLGDLVRIHTGQGGTTVRVYFDLDGADPLSAIRSVGDAAAL</sequence>
<dbReference type="Proteomes" id="UP001595850">
    <property type="component" value="Unassembled WGS sequence"/>
</dbReference>
<keyword evidence="1" id="KW-0418">Kinase</keyword>